<evidence type="ECO:0000313" key="2">
    <source>
        <dbReference type="Proteomes" id="UP000613840"/>
    </source>
</evidence>
<sequence>MLGWHLRACREFRLTVEIGDWTSSPAPRSARPSVWSLGELLRPIAQPGAKSPKTGNGHARQLLVTVAWYCRHPYRIDKRRPIGDDLTSDMSWVFWRGMRLR</sequence>
<reference evidence="1" key="2">
    <citation type="submission" date="2020-09" db="EMBL/GenBank/DDBJ databases">
        <authorList>
            <person name="Sun Q."/>
            <person name="Zhou Y."/>
        </authorList>
    </citation>
    <scope>NUCLEOTIDE SEQUENCE</scope>
    <source>
        <strain evidence="1">CGMCC 4.7306</strain>
    </source>
</reference>
<dbReference type="AlphaFoldDB" id="A0A917S568"/>
<reference evidence="1" key="1">
    <citation type="journal article" date="2014" name="Int. J. Syst. Evol. Microbiol.">
        <title>Complete genome sequence of Corynebacterium casei LMG S-19264T (=DSM 44701T), isolated from a smear-ripened cheese.</title>
        <authorList>
            <consortium name="US DOE Joint Genome Institute (JGI-PGF)"/>
            <person name="Walter F."/>
            <person name="Albersmeier A."/>
            <person name="Kalinowski J."/>
            <person name="Ruckert C."/>
        </authorList>
    </citation>
    <scope>NUCLEOTIDE SEQUENCE</scope>
    <source>
        <strain evidence="1">CGMCC 4.7306</strain>
    </source>
</reference>
<comment type="caution">
    <text evidence="1">The sequence shown here is derived from an EMBL/GenBank/DDBJ whole genome shotgun (WGS) entry which is preliminary data.</text>
</comment>
<organism evidence="1 2">
    <name type="scientific">Microlunatus endophyticus</name>
    <dbReference type="NCBI Taxonomy" id="1716077"/>
    <lineage>
        <taxon>Bacteria</taxon>
        <taxon>Bacillati</taxon>
        <taxon>Actinomycetota</taxon>
        <taxon>Actinomycetes</taxon>
        <taxon>Propionibacteriales</taxon>
        <taxon>Propionibacteriaceae</taxon>
        <taxon>Microlunatus</taxon>
    </lineage>
</organism>
<name>A0A917S568_9ACTN</name>
<evidence type="ECO:0000313" key="1">
    <source>
        <dbReference type="EMBL" id="GGL59360.1"/>
    </source>
</evidence>
<dbReference type="EMBL" id="BMMZ01000003">
    <property type="protein sequence ID" value="GGL59360.1"/>
    <property type="molecule type" value="Genomic_DNA"/>
</dbReference>
<dbReference type="Proteomes" id="UP000613840">
    <property type="component" value="Unassembled WGS sequence"/>
</dbReference>
<gene>
    <name evidence="1" type="ORF">GCM10011575_17380</name>
</gene>
<accession>A0A917S568</accession>
<proteinExistence type="predicted"/>
<keyword evidence="2" id="KW-1185">Reference proteome</keyword>
<protein>
    <submittedName>
        <fullName evidence="1">Uncharacterized protein</fullName>
    </submittedName>
</protein>